<evidence type="ECO:0000259" key="2">
    <source>
        <dbReference type="Pfam" id="PF13439"/>
    </source>
</evidence>
<reference evidence="3 4" key="1">
    <citation type="submission" date="2018-02" db="EMBL/GenBank/DDBJ databases">
        <title>Genomic analysis of the strain RR4-38 isolated from a seawater recirculating aquaculture system.</title>
        <authorList>
            <person name="Kim Y.-S."/>
            <person name="Jang Y.H."/>
            <person name="Kim K.-H."/>
        </authorList>
    </citation>
    <scope>NUCLEOTIDE SEQUENCE [LARGE SCALE GENOMIC DNA]</scope>
    <source>
        <strain evidence="3 4">RR4-38</strain>
    </source>
</reference>
<dbReference type="AlphaFoldDB" id="A0A2S0HWU3"/>
<dbReference type="Pfam" id="PF00534">
    <property type="entry name" value="Glycos_transf_1"/>
    <property type="match status" value="1"/>
</dbReference>
<dbReference type="InterPro" id="IPR001296">
    <property type="entry name" value="Glyco_trans_1"/>
</dbReference>
<dbReference type="OrthoDB" id="9771846at2"/>
<evidence type="ECO:0000259" key="1">
    <source>
        <dbReference type="Pfam" id="PF00534"/>
    </source>
</evidence>
<dbReference type="PANTHER" id="PTHR45947">
    <property type="entry name" value="SULFOQUINOVOSYL TRANSFERASE SQD2"/>
    <property type="match status" value="1"/>
</dbReference>
<dbReference type="PANTHER" id="PTHR45947:SF3">
    <property type="entry name" value="SULFOQUINOVOSYL TRANSFERASE SQD2"/>
    <property type="match status" value="1"/>
</dbReference>
<feature type="domain" description="Glycosyltransferase subfamily 4-like N-terminal" evidence="2">
    <location>
        <begin position="41"/>
        <end position="186"/>
    </location>
</feature>
<gene>
    <name evidence="3" type="ORF">C5O00_05345</name>
</gene>
<dbReference type="SUPFAM" id="SSF53756">
    <property type="entry name" value="UDP-Glycosyltransferase/glycogen phosphorylase"/>
    <property type="match status" value="1"/>
</dbReference>
<name>A0A2S0HWU3_9FLAO</name>
<dbReference type="KEGG" id="aue:C5O00_05345"/>
<dbReference type="RefSeq" id="WP_105215596.1">
    <property type="nucleotide sequence ID" value="NZ_CP027062.1"/>
</dbReference>
<feature type="domain" description="Glycosyl transferase family 1" evidence="1">
    <location>
        <begin position="206"/>
        <end position="367"/>
    </location>
</feature>
<protein>
    <submittedName>
        <fullName evidence="3">Uncharacterized protein</fullName>
    </submittedName>
</protein>
<evidence type="ECO:0000313" key="4">
    <source>
        <dbReference type="Proteomes" id="UP000238442"/>
    </source>
</evidence>
<proteinExistence type="predicted"/>
<dbReference type="EMBL" id="CP027062">
    <property type="protein sequence ID" value="AVI50623.1"/>
    <property type="molecule type" value="Genomic_DNA"/>
</dbReference>
<dbReference type="GO" id="GO:0016758">
    <property type="term" value="F:hexosyltransferase activity"/>
    <property type="evidence" value="ECO:0007669"/>
    <property type="project" value="TreeGrafter"/>
</dbReference>
<evidence type="ECO:0000313" key="3">
    <source>
        <dbReference type="EMBL" id="AVI50623.1"/>
    </source>
</evidence>
<sequence>MNDKKNIFFISISCDMYGSSKVMLSLVLQIKENSTEYNPIVCLPPEQGPLREKLVEAGIEIIEMPVVKLTRSMLKSLNFIKLIKEYLKAKRNFKAHTKGRSVDIIQSNTLATLFGAWYCRFRKPKHIMHVHEIMDRPKIATSFFKLILKYFCDEVVYNSEATAAFYNQASPALKRKSRTIVNGVDQTEVRISEEKKKQIRARLFGAGENEIVIGLVGRINRLKGHELSLKAFRQLTSAYPNLKLCFIGSPPPGQEHFLSNLEAKIQQDDLEEQVRIIGFQEEVFSIMESLDLAVVPSTEPESFGLVVVEAMMAGKAVIGSDIGGISTIIKDGENGLLFEPNNEQEYVAAIRKLLDNKELKTRLEENALVYSQETYSSKAMYTKFKQLYETLS</sequence>
<dbReference type="InterPro" id="IPR028098">
    <property type="entry name" value="Glyco_trans_4-like_N"/>
</dbReference>
<organism evidence="3 4">
    <name type="scientific">Pukyongia salina</name>
    <dbReference type="NCBI Taxonomy" id="2094025"/>
    <lineage>
        <taxon>Bacteria</taxon>
        <taxon>Pseudomonadati</taxon>
        <taxon>Bacteroidota</taxon>
        <taxon>Flavobacteriia</taxon>
        <taxon>Flavobacteriales</taxon>
        <taxon>Flavobacteriaceae</taxon>
        <taxon>Pukyongia</taxon>
    </lineage>
</organism>
<dbReference type="Proteomes" id="UP000238442">
    <property type="component" value="Chromosome"/>
</dbReference>
<dbReference type="Pfam" id="PF13439">
    <property type="entry name" value="Glyco_transf_4"/>
    <property type="match status" value="1"/>
</dbReference>
<dbReference type="InterPro" id="IPR050194">
    <property type="entry name" value="Glycosyltransferase_grp1"/>
</dbReference>
<keyword evidence="4" id="KW-1185">Reference proteome</keyword>
<accession>A0A2S0HWU3</accession>
<dbReference type="CDD" id="cd03801">
    <property type="entry name" value="GT4_PimA-like"/>
    <property type="match status" value="1"/>
</dbReference>
<dbReference type="Gene3D" id="3.40.50.2000">
    <property type="entry name" value="Glycogen Phosphorylase B"/>
    <property type="match status" value="2"/>
</dbReference>